<protein>
    <submittedName>
        <fullName evidence="1">Uncharacterized protein</fullName>
    </submittedName>
</protein>
<dbReference type="AlphaFoldDB" id="M7CFG8"/>
<gene>
    <name evidence="1" type="ORF">UY3_03142</name>
</gene>
<keyword evidence="2" id="KW-1185">Reference proteome</keyword>
<evidence type="ECO:0000313" key="2">
    <source>
        <dbReference type="Proteomes" id="UP000031443"/>
    </source>
</evidence>
<sequence length="164" mass="18637">MTVSTCCIKEGRVNILLRGNGKASTRTVSVLANADRQEHILFRYILQRLEEPHPMMDVNEGQGEEAAGISEEVPEEGLGDLKEKEHVIGTFTQQTWLRKSCFLLLPTHTSDSEEDTKLLQESESKAECDIELYELIRQEEQNHIVMDFLTIQHSLAEGDVRNLL</sequence>
<evidence type="ECO:0000313" key="1">
    <source>
        <dbReference type="EMBL" id="EMP39637.1"/>
    </source>
</evidence>
<name>M7CFG8_CHEMY</name>
<organism evidence="1 2">
    <name type="scientific">Chelonia mydas</name>
    <name type="common">Green sea-turtle</name>
    <name type="synonym">Chelonia agassizi</name>
    <dbReference type="NCBI Taxonomy" id="8469"/>
    <lineage>
        <taxon>Eukaryota</taxon>
        <taxon>Metazoa</taxon>
        <taxon>Chordata</taxon>
        <taxon>Craniata</taxon>
        <taxon>Vertebrata</taxon>
        <taxon>Euteleostomi</taxon>
        <taxon>Archelosauria</taxon>
        <taxon>Testudinata</taxon>
        <taxon>Testudines</taxon>
        <taxon>Cryptodira</taxon>
        <taxon>Durocryptodira</taxon>
        <taxon>Americhelydia</taxon>
        <taxon>Chelonioidea</taxon>
        <taxon>Cheloniidae</taxon>
        <taxon>Chelonia</taxon>
    </lineage>
</organism>
<dbReference type="EMBL" id="KB516140">
    <property type="protein sequence ID" value="EMP39637.1"/>
    <property type="molecule type" value="Genomic_DNA"/>
</dbReference>
<accession>M7CFG8</accession>
<proteinExistence type="predicted"/>
<dbReference type="Proteomes" id="UP000031443">
    <property type="component" value="Unassembled WGS sequence"/>
</dbReference>
<reference evidence="2" key="1">
    <citation type="journal article" date="2013" name="Nat. Genet.">
        <title>The draft genomes of soft-shell turtle and green sea turtle yield insights into the development and evolution of the turtle-specific body plan.</title>
        <authorList>
            <person name="Wang Z."/>
            <person name="Pascual-Anaya J."/>
            <person name="Zadissa A."/>
            <person name="Li W."/>
            <person name="Niimura Y."/>
            <person name="Huang Z."/>
            <person name="Li C."/>
            <person name="White S."/>
            <person name="Xiong Z."/>
            <person name="Fang D."/>
            <person name="Wang B."/>
            <person name="Ming Y."/>
            <person name="Chen Y."/>
            <person name="Zheng Y."/>
            <person name="Kuraku S."/>
            <person name="Pignatelli M."/>
            <person name="Herrero J."/>
            <person name="Beal K."/>
            <person name="Nozawa M."/>
            <person name="Li Q."/>
            <person name="Wang J."/>
            <person name="Zhang H."/>
            <person name="Yu L."/>
            <person name="Shigenobu S."/>
            <person name="Wang J."/>
            <person name="Liu J."/>
            <person name="Flicek P."/>
            <person name="Searle S."/>
            <person name="Wang J."/>
            <person name="Kuratani S."/>
            <person name="Yin Y."/>
            <person name="Aken B."/>
            <person name="Zhang G."/>
            <person name="Irie N."/>
        </authorList>
    </citation>
    <scope>NUCLEOTIDE SEQUENCE [LARGE SCALE GENOMIC DNA]</scope>
</reference>